<organism evidence="1 2">
    <name type="scientific">Eretmocerus hayati</name>
    <dbReference type="NCBI Taxonomy" id="131215"/>
    <lineage>
        <taxon>Eukaryota</taxon>
        <taxon>Metazoa</taxon>
        <taxon>Ecdysozoa</taxon>
        <taxon>Arthropoda</taxon>
        <taxon>Hexapoda</taxon>
        <taxon>Insecta</taxon>
        <taxon>Pterygota</taxon>
        <taxon>Neoptera</taxon>
        <taxon>Endopterygota</taxon>
        <taxon>Hymenoptera</taxon>
        <taxon>Apocrita</taxon>
        <taxon>Proctotrupomorpha</taxon>
        <taxon>Chalcidoidea</taxon>
        <taxon>Aphelinidae</taxon>
        <taxon>Aphelininae</taxon>
        <taxon>Eretmocerus</taxon>
    </lineage>
</organism>
<reference evidence="1" key="1">
    <citation type="submission" date="2023-04" db="EMBL/GenBank/DDBJ databases">
        <title>A chromosome-level genome assembly of the parasitoid wasp Eretmocerus hayati.</title>
        <authorList>
            <person name="Zhong Y."/>
            <person name="Liu S."/>
            <person name="Liu Y."/>
        </authorList>
    </citation>
    <scope>NUCLEOTIDE SEQUENCE</scope>
    <source>
        <strain evidence="1">ZJU_SS_LIU_2023</strain>
    </source>
</reference>
<dbReference type="Proteomes" id="UP001239111">
    <property type="component" value="Chromosome 1"/>
</dbReference>
<dbReference type="EMBL" id="CM056741">
    <property type="protein sequence ID" value="KAJ8686476.1"/>
    <property type="molecule type" value="Genomic_DNA"/>
</dbReference>
<name>A0ACC2PU53_9HYME</name>
<gene>
    <name evidence="1" type="ORF">QAD02_022270</name>
</gene>
<proteinExistence type="predicted"/>
<keyword evidence="2" id="KW-1185">Reference proteome</keyword>
<evidence type="ECO:0000313" key="1">
    <source>
        <dbReference type="EMBL" id="KAJ8686476.1"/>
    </source>
</evidence>
<evidence type="ECO:0000313" key="2">
    <source>
        <dbReference type="Proteomes" id="UP001239111"/>
    </source>
</evidence>
<accession>A0ACC2PU53</accession>
<sequence>MKRSDQTTFTCGPAVTKRLKTATTASDGGVSDPVTRIFSQPLIRVTPAVMTKPGTIAAVRNPNNPLPSAADDSPTKNPLASPFALATSNNEWTTPRKHMQHCHVIHVDAPQHMTASAQSALLAAITNPPMSPHHQQQQQVSNAQHRLQQPKLESATMIQQQQLQTPTVMSSNQDQEQQVTTMDEPAIQTSQSQHQLQDLPATSVQEKQQQQVSKVVTSPQQQQILVVSPHKVPASNTTEQQHQQAPLIQQPRIKVEKDLNFNTSLNANISASTCTEVGKTNSESSETASSTDAAEIADDRLCSKEFVEFLNSQDFSDVTLVADSGREFHAHKVVLSAKSPVFKNMLKLFGGEVKLRIEVKDVSEIVMEEVLRYIYSGTVTRVKSCAYELYLAAERYVLRELKERCAKAITVDNVTFTLDNAVNLLIISHQSCNIQLKKKSIEFINQHAAQIVRSVDFKKLVESHPYLLAELYFHIAVKTS</sequence>
<protein>
    <submittedName>
        <fullName evidence="1">Uncharacterized protein</fullName>
    </submittedName>
</protein>
<comment type="caution">
    <text evidence="1">The sequence shown here is derived from an EMBL/GenBank/DDBJ whole genome shotgun (WGS) entry which is preliminary data.</text>
</comment>